<accession>A0AAD9C4A2</accession>
<proteinExistence type="predicted"/>
<comment type="caution">
    <text evidence="1">The sequence shown here is derived from an EMBL/GenBank/DDBJ whole genome shotgun (WGS) entry which is preliminary data.</text>
</comment>
<dbReference type="EMBL" id="JASDAP010000011">
    <property type="protein sequence ID" value="KAK1894272.1"/>
    <property type="molecule type" value="Genomic_DNA"/>
</dbReference>
<evidence type="ECO:0000313" key="2">
    <source>
        <dbReference type="Proteomes" id="UP001228049"/>
    </source>
</evidence>
<name>A0AAD9C4A2_DISEL</name>
<dbReference type="GO" id="GO:0051301">
    <property type="term" value="P:cell division"/>
    <property type="evidence" value="ECO:0007669"/>
    <property type="project" value="UniProtKB-KW"/>
</dbReference>
<feature type="non-terminal residue" evidence="1">
    <location>
        <position position="65"/>
    </location>
</feature>
<dbReference type="AlphaFoldDB" id="A0AAD9C4A2"/>
<evidence type="ECO:0000313" key="1">
    <source>
        <dbReference type="EMBL" id="KAK1894272.1"/>
    </source>
</evidence>
<keyword evidence="1" id="KW-0131">Cell cycle</keyword>
<keyword evidence="2" id="KW-1185">Reference proteome</keyword>
<dbReference type="Proteomes" id="UP001228049">
    <property type="component" value="Unassembled WGS sequence"/>
</dbReference>
<reference evidence="1" key="1">
    <citation type="submission" date="2023-04" db="EMBL/GenBank/DDBJ databases">
        <title>Chromosome-level genome of Chaenocephalus aceratus.</title>
        <authorList>
            <person name="Park H."/>
        </authorList>
    </citation>
    <scope>NUCLEOTIDE SEQUENCE</scope>
    <source>
        <strain evidence="1">DE</strain>
        <tissue evidence="1">Muscle</tissue>
    </source>
</reference>
<organism evidence="1 2">
    <name type="scientific">Dissostichus eleginoides</name>
    <name type="common">Patagonian toothfish</name>
    <name type="synonym">Dissostichus amissus</name>
    <dbReference type="NCBI Taxonomy" id="100907"/>
    <lineage>
        <taxon>Eukaryota</taxon>
        <taxon>Metazoa</taxon>
        <taxon>Chordata</taxon>
        <taxon>Craniata</taxon>
        <taxon>Vertebrata</taxon>
        <taxon>Euteleostomi</taxon>
        <taxon>Actinopterygii</taxon>
        <taxon>Neopterygii</taxon>
        <taxon>Teleostei</taxon>
        <taxon>Neoteleostei</taxon>
        <taxon>Acanthomorphata</taxon>
        <taxon>Eupercaria</taxon>
        <taxon>Perciformes</taxon>
        <taxon>Notothenioidei</taxon>
        <taxon>Nototheniidae</taxon>
        <taxon>Dissostichus</taxon>
    </lineage>
</organism>
<sequence>MLPVAAPRGRRGLEDQTELLGVTATRGSLPTFPSFLHVTLHLHQPHGDTHLEVIVPTFTSLRPGA</sequence>
<keyword evidence="1" id="KW-0132">Cell division</keyword>
<gene>
    <name evidence="1" type="ORF">KUDE01_019730</name>
</gene>
<protein>
    <submittedName>
        <fullName evidence="1">Cell division protein ZapD</fullName>
    </submittedName>
</protein>